<dbReference type="EMBL" id="LAVO01000009">
    <property type="protein sequence ID" value="KOS10672.1"/>
    <property type="molecule type" value="Genomic_DNA"/>
</dbReference>
<name>A0A0N0RRF4_9MICO</name>
<dbReference type="Gene3D" id="3.90.550.10">
    <property type="entry name" value="Spore Coat Polysaccharide Biosynthesis Protein SpsA, Chain A"/>
    <property type="match status" value="1"/>
</dbReference>
<organism evidence="3 4">
    <name type="scientific">Microbacterium aurantiacum</name>
    <dbReference type="NCBI Taxonomy" id="162393"/>
    <lineage>
        <taxon>Bacteria</taxon>
        <taxon>Bacillati</taxon>
        <taxon>Actinomycetota</taxon>
        <taxon>Actinomycetes</taxon>
        <taxon>Micrococcales</taxon>
        <taxon>Microbacteriaceae</taxon>
        <taxon>Microbacterium</taxon>
    </lineage>
</organism>
<comment type="caution">
    <text evidence="3">The sequence shown here is derived from an EMBL/GenBank/DDBJ whole genome shotgun (WGS) entry which is preliminary data.</text>
</comment>
<evidence type="ECO:0000256" key="1">
    <source>
        <dbReference type="ARBA" id="ARBA00022679"/>
    </source>
</evidence>
<evidence type="ECO:0000313" key="3">
    <source>
        <dbReference type="EMBL" id="KOS10672.1"/>
    </source>
</evidence>
<dbReference type="PANTHER" id="PTHR19136:SF81">
    <property type="entry name" value="MOLYBDENUM COFACTOR GUANYLYLTRANSFERASE"/>
    <property type="match status" value="1"/>
</dbReference>
<dbReference type="InterPro" id="IPR029044">
    <property type="entry name" value="Nucleotide-diphossugar_trans"/>
</dbReference>
<dbReference type="InterPro" id="IPR025877">
    <property type="entry name" value="MobA-like_NTP_Trfase"/>
</dbReference>
<dbReference type="PANTHER" id="PTHR19136">
    <property type="entry name" value="MOLYBDENUM COFACTOR GUANYLYLTRANSFERASE"/>
    <property type="match status" value="1"/>
</dbReference>
<proteinExistence type="predicted"/>
<accession>A0A0N0RRF4</accession>
<dbReference type="Proteomes" id="UP000037737">
    <property type="component" value="Unassembled WGS sequence"/>
</dbReference>
<sequence>MSAGPRLGAIVLAGGRATRLDGADKPLLDVGGRSLLARAADAAVAVGAADLTVVGPESPLDAVGTPVRWVREDPPFGGPAAAIVAALAATAAAEAPEWTLVLAGDLPHADEAARLLVADLDLFPADTDGVCLADASGRPQWLTGVYRTRALREAAPALPDRGRDAAVRALLDDLAVAVLRAPAHVTDDVDTWEDLHRARRRFASAPSPSTAEEAPR</sequence>
<dbReference type="PATRIC" id="fig|84292.3.peg.1930"/>
<protein>
    <recommendedName>
        <fullName evidence="2">MobA-like NTP transferase domain-containing protein</fullName>
    </recommendedName>
</protein>
<evidence type="ECO:0000313" key="4">
    <source>
        <dbReference type="Proteomes" id="UP000037737"/>
    </source>
</evidence>
<gene>
    <name evidence="3" type="ORF">XI38_09445</name>
</gene>
<dbReference type="AlphaFoldDB" id="A0A0N0RRF4"/>
<evidence type="ECO:0000259" key="2">
    <source>
        <dbReference type="Pfam" id="PF12804"/>
    </source>
</evidence>
<keyword evidence="4" id="KW-1185">Reference proteome</keyword>
<dbReference type="SUPFAM" id="SSF53448">
    <property type="entry name" value="Nucleotide-diphospho-sugar transferases"/>
    <property type="match status" value="1"/>
</dbReference>
<keyword evidence="1" id="KW-0808">Transferase</keyword>
<dbReference type="GO" id="GO:0016779">
    <property type="term" value="F:nucleotidyltransferase activity"/>
    <property type="evidence" value="ECO:0007669"/>
    <property type="project" value="TreeGrafter"/>
</dbReference>
<feature type="domain" description="MobA-like NTP transferase" evidence="2">
    <location>
        <begin position="9"/>
        <end position="170"/>
    </location>
</feature>
<dbReference type="Pfam" id="PF12804">
    <property type="entry name" value="NTP_transf_3"/>
    <property type="match status" value="1"/>
</dbReference>
<reference evidence="3" key="1">
    <citation type="submission" date="2015-04" db="EMBL/GenBank/DDBJ databases">
        <title>Complete genome sequence of Microbacterium chocolatum SIT 101, a bacterium enantioselectively hydrolyzing mesomeric diesters.</title>
        <authorList>
            <person name="Li X."/>
            <person name="Xu Y."/>
        </authorList>
    </citation>
    <scope>NUCLEOTIDE SEQUENCE [LARGE SCALE GENOMIC DNA]</scope>
    <source>
        <strain evidence="3">SIT 101</strain>
    </source>
</reference>